<accession>D0BJR9</accession>
<reference evidence="1" key="2">
    <citation type="submission" date="2011-10" db="EMBL/GenBank/DDBJ databases">
        <title>The Genome Sequence of Granulicatella elegans ATCC 700633.</title>
        <authorList>
            <consortium name="The Broad Institute Genome Sequencing Platform"/>
            <consortium name="The Broad Institute Genome Sequencing Center for Infectious Disease"/>
            <person name="Earl A."/>
            <person name="Ward D."/>
            <person name="Feldgarden M."/>
            <person name="Gevers D."/>
            <person name="Sibley C.D."/>
            <person name="Field T.R."/>
            <person name="Grinwis M."/>
            <person name="Eshaghurshan C.S."/>
            <person name="Surette M.G."/>
            <person name="Young S.K."/>
            <person name="Zeng Q."/>
            <person name="Gargeya S."/>
            <person name="Fitzgerald M."/>
            <person name="Haas B."/>
            <person name="Abouelleil A."/>
            <person name="Alvarado L."/>
            <person name="Arachchi H.M."/>
            <person name="Berlin A."/>
            <person name="Brown A."/>
            <person name="Chapman S.B."/>
            <person name="Chen Z."/>
            <person name="Dunbar C."/>
            <person name="Freedman E."/>
            <person name="Gearin G."/>
            <person name="Goldberg J."/>
            <person name="Griggs A."/>
            <person name="Gujja S."/>
            <person name="Heiman D."/>
            <person name="Howarth C."/>
            <person name="Larson L."/>
            <person name="Lui A."/>
            <person name="MacDonald P.J.P."/>
            <person name="Montmayeur A."/>
            <person name="Murphy C."/>
            <person name="Neiman D."/>
            <person name="Pearson M."/>
            <person name="Priest M."/>
            <person name="Roberts A."/>
            <person name="Saif S."/>
            <person name="Shea T."/>
            <person name="Shenoy N."/>
            <person name="Sisk P."/>
            <person name="Stolte C."/>
            <person name="Sykes S."/>
            <person name="Wortman J."/>
            <person name="Nusbaum C."/>
            <person name="Birren B."/>
        </authorList>
    </citation>
    <scope>NUCLEOTIDE SEQUENCE [LARGE SCALE GENOMIC DNA]</scope>
    <source>
        <strain evidence="1">ATCC 700633</strain>
    </source>
</reference>
<dbReference type="RefSeq" id="WP_006702479.1">
    <property type="nucleotide sequence ID" value="NZ_KI391971.1"/>
</dbReference>
<organism evidence="1 2">
    <name type="scientific">Granulicatella elegans ATCC 700633</name>
    <dbReference type="NCBI Taxonomy" id="626369"/>
    <lineage>
        <taxon>Bacteria</taxon>
        <taxon>Bacillati</taxon>
        <taxon>Bacillota</taxon>
        <taxon>Bacilli</taxon>
        <taxon>Lactobacillales</taxon>
        <taxon>Carnobacteriaceae</taxon>
        <taxon>Granulicatella</taxon>
    </lineage>
</organism>
<name>D0BJR9_9LACT</name>
<evidence type="ECO:0000313" key="1">
    <source>
        <dbReference type="EMBL" id="EEW93322.1"/>
    </source>
</evidence>
<gene>
    <name evidence="1" type="ORF">HMPREF0446_00204</name>
</gene>
<keyword evidence="2" id="KW-1185">Reference proteome</keyword>
<protein>
    <submittedName>
        <fullName evidence="1">Uncharacterized protein</fullName>
    </submittedName>
</protein>
<proteinExistence type="predicted"/>
<comment type="caution">
    <text evidence="1">The sequence shown here is derived from an EMBL/GenBank/DDBJ whole genome shotgun (WGS) entry which is preliminary data.</text>
</comment>
<reference evidence="1" key="1">
    <citation type="submission" date="2009-09" db="EMBL/GenBank/DDBJ databases">
        <authorList>
            <consortium name="The Broad Institute Genome Sequencing Platform"/>
            <person name="Ward D."/>
            <person name="Feldgarden M."/>
            <person name="Earl A."/>
            <person name="Young S.K."/>
            <person name="Zeng Q."/>
            <person name="Koehrsen M."/>
            <person name="Alvarado L."/>
            <person name="Berlin A."/>
            <person name="Bochicchio J."/>
            <person name="Borenstein D."/>
            <person name="Chapman S.B."/>
            <person name="Chen Z."/>
            <person name="Engels R."/>
            <person name="Freedman E."/>
            <person name="Gellesch M."/>
            <person name="Goldberg J."/>
            <person name="Griggs A."/>
            <person name="Gujja S."/>
            <person name="Heilman E."/>
            <person name="Heiman D."/>
            <person name="Hepburn T."/>
            <person name="Howarth C."/>
            <person name="Jen D."/>
            <person name="Larson L."/>
            <person name="Lewis B."/>
            <person name="Mehta T."/>
            <person name="Park D."/>
            <person name="Pearson M."/>
            <person name="Roberts A."/>
            <person name="Saif S."/>
            <person name="Shea T."/>
            <person name="Shenoy N."/>
            <person name="Sisk P."/>
            <person name="Stolte C."/>
            <person name="Sykes S."/>
            <person name="Thomson T."/>
            <person name="Walk T."/>
            <person name="White J."/>
            <person name="Yandava C."/>
            <person name="Sibley C.D."/>
            <person name="Field T.R."/>
            <person name="Grinwis M."/>
            <person name="Eshaghurshan C.S."/>
            <person name="Surette M.G."/>
            <person name="Haas B."/>
            <person name="Nusbaum C."/>
            <person name="Birren B."/>
        </authorList>
    </citation>
    <scope>NUCLEOTIDE SEQUENCE [LARGE SCALE GENOMIC DNA]</scope>
    <source>
        <strain evidence="1">ATCC 700633</strain>
    </source>
</reference>
<dbReference type="OrthoDB" id="2235033at2"/>
<dbReference type="Proteomes" id="UP000002939">
    <property type="component" value="Unassembled WGS sequence"/>
</dbReference>
<dbReference type="HOGENOM" id="CLU_120511_0_0_9"/>
<dbReference type="AlphaFoldDB" id="D0BJR9"/>
<dbReference type="EMBL" id="ACRF02000014">
    <property type="protein sequence ID" value="EEW93322.1"/>
    <property type="molecule type" value="Genomic_DNA"/>
</dbReference>
<sequence>MKKILPFIVFFLVIVAFAFYMTYSNAKTDFDFSQTWELQENAKQKVEIYGTEQNVELSIVQTSNPQTKVTVSGKISKTSVNTIKDTKSNEEGLYIPISKHGFRLYTSQFGKDTLKITVELAKNADPYEVFLDTVSGEVKVNVPQTFDGKYDIMLNNGAKLTEKPETKETSASVIKVDAYTDVTIVKGK</sequence>
<evidence type="ECO:0000313" key="2">
    <source>
        <dbReference type="Proteomes" id="UP000002939"/>
    </source>
</evidence>
<dbReference type="STRING" id="626369.HMPREF0446_00204"/>